<dbReference type="STRING" id="2017.SAMN05444320_106162"/>
<dbReference type="EMBL" id="FQVN01000006">
    <property type="protein sequence ID" value="SHG04348.1"/>
    <property type="molecule type" value="Genomic_DNA"/>
</dbReference>
<dbReference type="PANTHER" id="PTHR31284:SF10">
    <property type="entry name" value="ACID PHOSPHATASE-LIKE PROTEIN"/>
    <property type="match status" value="1"/>
</dbReference>
<evidence type="ECO:0000256" key="2">
    <source>
        <dbReference type="SAM" id="SignalP"/>
    </source>
</evidence>
<keyword evidence="4" id="KW-1185">Reference proteome</keyword>
<feature type="chain" id="PRO_5038967976" evidence="2">
    <location>
        <begin position="26"/>
        <end position="257"/>
    </location>
</feature>
<feature type="signal peptide" evidence="2">
    <location>
        <begin position="1"/>
        <end position="25"/>
    </location>
</feature>
<dbReference type="PANTHER" id="PTHR31284">
    <property type="entry name" value="ACID PHOSPHATASE-LIKE PROTEIN"/>
    <property type="match status" value="1"/>
</dbReference>
<dbReference type="RefSeq" id="WP_073485303.1">
    <property type="nucleotide sequence ID" value="NZ_FQVN01000006.1"/>
</dbReference>
<evidence type="ECO:0000313" key="4">
    <source>
        <dbReference type="Proteomes" id="UP000184501"/>
    </source>
</evidence>
<protein>
    <submittedName>
        <fullName evidence="3">HAD superfamily, subfamily IIIB (Acid phosphatase)</fullName>
    </submittedName>
</protein>
<reference evidence="3 4" key="1">
    <citation type="submission" date="2016-11" db="EMBL/GenBank/DDBJ databases">
        <authorList>
            <person name="Jaros S."/>
            <person name="Januszkiewicz K."/>
            <person name="Wedrychowicz H."/>
        </authorList>
    </citation>
    <scope>NUCLEOTIDE SEQUENCE [LARGE SCALE GENOMIC DNA]</scope>
    <source>
        <strain evidence="3 4">DSM 44523</strain>
    </source>
</reference>
<keyword evidence="1 2" id="KW-0732">Signal</keyword>
<name>A0A1M5GKX2_STRHI</name>
<organism evidence="3 4">
    <name type="scientific">Streptoalloteichus hindustanus</name>
    <dbReference type="NCBI Taxonomy" id="2017"/>
    <lineage>
        <taxon>Bacteria</taxon>
        <taxon>Bacillati</taxon>
        <taxon>Actinomycetota</taxon>
        <taxon>Actinomycetes</taxon>
        <taxon>Pseudonocardiales</taxon>
        <taxon>Pseudonocardiaceae</taxon>
        <taxon>Streptoalloteichus</taxon>
    </lineage>
</organism>
<dbReference type="OrthoDB" id="193314at2"/>
<proteinExistence type="predicted"/>
<dbReference type="InterPro" id="IPR005519">
    <property type="entry name" value="Acid_phosphat_B-like"/>
</dbReference>
<evidence type="ECO:0000256" key="1">
    <source>
        <dbReference type="ARBA" id="ARBA00022729"/>
    </source>
</evidence>
<dbReference type="AlphaFoldDB" id="A0A1M5GKX2"/>
<dbReference type="SUPFAM" id="SSF56784">
    <property type="entry name" value="HAD-like"/>
    <property type="match status" value="1"/>
</dbReference>
<evidence type="ECO:0000313" key="3">
    <source>
        <dbReference type="EMBL" id="SHG04348.1"/>
    </source>
</evidence>
<sequence>MSTGTKRVGRIVAITAMAAVALTGAGTLTTAAPSPVPAAHGAHEPANVGQVKNDVKRYYGDRVDADGRHHASPDSAWARDTRTQVDRARHYLQARLHTVRNPAIVLDVDDTSELTYGYEVARDFAFDQRSFDEAVNTGAFPAIEPTRDLTRWAKRNGVKVFFVTGRKDNLTEGTRRNLAKNGFPEPDGLFLKPTANPPAYLKCGTQCSTVEYKSSTRAFLESQGNTVVLNVGDQYSDLEGGHAERGVKLPNPMYFLP</sequence>
<dbReference type="InterPro" id="IPR036412">
    <property type="entry name" value="HAD-like_sf"/>
</dbReference>
<dbReference type="InterPro" id="IPR023214">
    <property type="entry name" value="HAD_sf"/>
</dbReference>
<accession>A0A1M5GKX2</accession>
<gene>
    <name evidence="3" type="ORF">SAMN05444320_106162</name>
</gene>
<dbReference type="Pfam" id="PF03767">
    <property type="entry name" value="Acid_phosphat_B"/>
    <property type="match status" value="1"/>
</dbReference>
<dbReference type="Gene3D" id="3.40.50.1000">
    <property type="entry name" value="HAD superfamily/HAD-like"/>
    <property type="match status" value="1"/>
</dbReference>
<dbReference type="Proteomes" id="UP000184501">
    <property type="component" value="Unassembled WGS sequence"/>
</dbReference>